<dbReference type="EMBL" id="BJHV01000001">
    <property type="protein sequence ID" value="GDY40400.1"/>
    <property type="molecule type" value="Genomic_DNA"/>
</dbReference>
<feature type="region of interest" description="Disordered" evidence="1">
    <location>
        <begin position="47"/>
        <end position="76"/>
    </location>
</feature>
<feature type="compositionally biased region" description="Low complexity" evidence="1">
    <location>
        <begin position="99"/>
        <end position="112"/>
    </location>
</feature>
<comment type="caution">
    <text evidence="2">The sequence shown here is derived from an EMBL/GenBank/DDBJ whole genome shotgun (WGS) entry which is preliminary data.</text>
</comment>
<name>A0A4D4JZZ9_9ACTN</name>
<gene>
    <name evidence="2" type="ORF">SANT12839_012820</name>
</gene>
<evidence type="ECO:0000256" key="1">
    <source>
        <dbReference type="SAM" id="MobiDB-lite"/>
    </source>
</evidence>
<evidence type="ECO:0000313" key="3">
    <source>
        <dbReference type="Proteomes" id="UP000299290"/>
    </source>
</evidence>
<accession>A0A4D4JZZ9</accession>
<sequence length="140" mass="14743">MRHHDRGADPVVDSVGTSVYRFPTDAPEGDGPLAWDSTTVVVAQVRSGGTTGMPEDTATMTKGHRPDETPRYPPQDLGSYALLAEASAAPWSARAARSAGCARRAGTTTRCSPRSSEAADRTPSLRRNGSCPAACTRTAR</sequence>
<dbReference type="Proteomes" id="UP000299290">
    <property type="component" value="Unassembled WGS sequence"/>
</dbReference>
<protein>
    <submittedName>
        <fullName evidence="2">Uncharacterized protein</fullName>
    </submittedName>
</protein>
<dbReference type="AlphaFoldDB" id="A0A4D4JZZ9"/>
<evidence type="ECO:0000313" key="2">
    <source>
        <dbReference type="EMBL" id="GDY40400.1"/>
    </source>
</evidence>
<feature type="region of interest" description="Disordered" evidence="1">
    <location>
        <begin position="99"/>
        <end position="140"/>
    </location>
</feature>
<proteinExistence type="predicted"/>
<organism evidence="2 3">
    <name type="scientific">Streptomyces antimycoticus</name>
    <dbReference type="NCBI Taxonomy" id="68175"/>
    <lineage>
        <taxon>Bacteria</taxon>
        <taxon>Bacillati</taxon>
        <taxon>Actinomycetota</taxon>
        <taxon>Actinomycetes</taxon>
        <taxon>Kitasatosporales</taxon>
        <taxon>Streptomycetaceae</taxon>
        <taxon>Streptomyces</taxon>
        <taxon>Streptomyces violaceusniger group</taxon>
    </lineage>
</organism>
<reference evidence="2 3" key="1">
    <citation type="journal article" date="2020" name="Int. J. Syst. Evol. Microbiol.">
        <title>Reclassification of Streptomyces castelarensis and Streptomyces sporoclivatus as later heterotypic synonyms of Streptomyces antimycoticus.</title>
        <authorList>
            <person name="Komaki H."/>
            <person name="Tamura T."/>
        </authorList>
    </citation>
    <scope>NUCLEOTIDE SEQUENCE [LARGE SCALE GENOMIC DNA]</scope>
    <source>
        <strain evidence="2 3">NBRC 12839</strain>
    </source>
</reference>
<keyword evidence="3" id="KW-1185">Reference proteome</keyword>